<evidence type="ECO:0000256" key="1">
    <source>
        <dbReference type="ARBA" id="ARBA00022485"/>
    </source>
</evidence>
<proteinExistence type="predicted"/>
<dbReference type="SUPFAM" id="SSF46548">
    <property type="entry name" value="alpha-helical ferredoxin"/>
    <property type="match status" value="1"/>
</dbReference>
<dbReference type="InterPro" id="IPR017896">
    <property type="entry name" value="4Fe4S_Fe-S-bd"/>
</dbReference>
<comment type="caution">
    <text evidence="7">The sequence shown here is derived from an EMBL/GenBank/DDBJ whole genome shotgun (WGS) entry which is preliminary data.</text>
</comment>
<keyword evidence="3" id="KW-0560">Oxidoreductase</keyword>
<dbReference type="InterPro" id="IPR051460">
    <property type="entry name" value="HdrC_iron-sulfur_subunit"/>
</dbReference>
<evidence type="ECO:0000256" key="5">
    <source>
        <dbReference type="ARBA" id="ARBA00023014"/>
    </source>
</evidence>
<dbReference type="PANTHER" id="PTHR43255">
    <property type="entry name" value="IRON-SULFUR-BINDING OXIDOREDUCTASE FADF-RELATED-RELATED"/>
    <property type="match status" value="1"/>
</dbReference>
<dbReference type="InterPro" id="IPR009051">
    <property type="entry name" value="Helical_ferredxn"/>
</dbReference>
<dbReference type="Pfam" id="PF13183">
    <property type="entry name" value="Fer4_8"/>
    <property type="match status" value="1"/>
</dbReference>
<dbReference type="Pfam" id="PF02754">
    <property type="entry name" value="CCG"/>
    <property type="match status" value="2"/>
</dbReference>
<dbReference type="PROSITE" id="PS00198">
    <property type="entry name" value="4FE4S_FER_1"/>
    <property type="match status" value="2"/>
</dbReference>
<dbReference type="InterPro" id="IPR017900">
    <property type="entry name" value="4Fe4S_Fe_S_CS"/>
</dbReference>
<reference evidence="7 8" key="1">
    <citation type="submission" date="2024-09" db="EMBL/GenBank/DDBJ databases">
        <authorList>
            <person name="D'Angelo T."/>
        </authorList>
    </citation>
    <scope>NUCLEOTIDE SEQUENCE [LARGE SCALE GENOMIC DNA]</scope>
    <source>
        <strain evidence="7">SAG AM-311-F02</strain>
    </source>
</reference>
<name>A0ABV6YPH9_UNCEI</name>
<protein>
    <submittedName>
        <fullName evidence="7">(Fe-S)-binding protein</fullName>
    </submittedName>
</protein>
<feature type="domain" description="4Fe-4S ferredoxin-type" evidence="6">
    <location>
        <begin position="19"/>
        <end position="49"/>
    </location>
</feature>
<evidence type="ECO:0000256" key="3">
    <source>
        <dbReference type="ARBA" id="ARBA00023002"/>
    </source>
</evidence>
<gene>
    <name evidence="7" type="ORF">ACFL2Z_03375</name>
</gene>
<dbReference type="EMBL" id="JBHPEI010000045">
    <property type="protein sequence ID" value="MFC1799933.1"/>
    <property type="molecule type" value="Genomic_DNA"/>
</dbReference>
<keyword evidence="4" id="KW-0408">Iron</keyword>
<dbReference type="PROSITE" id="PS51379">
    <property type="entry name" value="4FE4S_FER_2"/>
    <property type="match status" value="2"/>
</dbReference>
<keyword evidence="2" id="KW-0479">Metal-binding</keyword>
<sequence length="393" mass="43085">MNKNLTDEINPEIREALIEMGAEDIYKCYQCGKCASACPWFQVGTYDFPIFRLALEAALGMIASSEDKDEIAREVDKIYRCVGCEACKDQCPHGISIPNIFRAGRRLLVDFGSYPDVLKGVVQKIHNVGNPLGEPKEKRSDWTEGLDVPAFTEEMDLLYFPCCLPSYDPRLKSVAQATARLLKAAGTTFGILGESETCCGEVIRRVGAEEVFTGCVESNISAIGGAGARKVLVSSPHCFTTFKNDYPGLGAGFEALHTSQFLAQAIADGKIKPSKPFEKKVVYHDPCILGRQNNIYEEPRQVLKSIPGLELLEVEDFNRGLSVCCGAGSGALWMEWEKSERIAGVRIEQLIGTGADIIAVACPYCLQMLEETTKSMGQEIPVMDISEILVESL</sequence>
<keyword evidence="1" id="KW-0004">4Fe-4S</keyword>
<accession>A0ABV6YPH9</accession>
<dbReference type="Gene3D" id="1.10.1060.10">
    <property type="entry name" value="Alpha-helical ferredoxin"/>
    <property type="match status" value="1"/>
</dbReference>
<evidence type="ECO:0000313" key="8">
    <source>
        <dbReference type="Proteomes" id="UP001594288"/>
    </source>
</evidence>
<keyword evidence="8" id="KW-1185">Reference proteome</keyword>
<dbReference type="Proteomes" id="UP001594288">
    <property type="component" value="Unassembled WGS sequence"/>
</dbReference>
<evidence type="ECO:0000256" key="2">
    <source>
        <dbReference type="ARBA" id="ARBA00022723"/>
    </source>
</evidence>
<feature type="domain" description="4Fe-4S ferredoxin-type" evidence="6">
    <location>
        <begin position="71"/>
        <end position="100"/>
    </location>
</feature>
<organism evidence="7 8">
    <name type="scientific">Eiseniibacteriota bacterium</name>
    <dbReference type="NCBI Taxonomy" id="2212470"/>
    <lineage>
        <taxon>Bacteria</taxon>
        <taxon>Candidatus Eiseniibacteriota</taxon>
    </lineage>
</organism>
<dbReference type="PANTHER" id="PTHR43255:SF1">
    <property type="entry name" value="IRON-SULFUR-BINDING OXIDOREDUCTASE FADF-RELATED"/>
    <property type="match status" value="1"/>
</dbReference>
<evidence type="ECO:0000259" key="6">
    <source>
        <dbReference type="PROSITE" id="PS51379"/>
    </source>
</evidence>
<evidence type="ECO:0000256" key="4">
    <source>
        <dbReference type="ARBA" id="ARBA00023004"/>
    </source>
</evidence>
<keyword evidence="5" id="KW-0411">Iron-sulfur</keyword>
<dbReference type="InterPro" id="IPR004017">
    <property type="entry name" value="Cys_rich_dom"/>
</dbReference>
<evidence type="ECO:0000313" key="7">
    <source>
        <dbReference type="EMBL" id="MFC1799933.1"/>
    </source>
</evidence>